<dbReference type="SUPFAM" id="SSF81296">
    <property type="entry name" value="E set domains"/>
    <property type="match status" value="1"/>
</dbReference>
<keyword evidence="6" id="KW-1015">Disulfide bond</keyword>
<dbReference type="InterPro" id="IPR041555">
    <property type="entry name" value="MG3"/>
</dbReference>
<dbReference type="Pfam" id="PF01759">
    <property type="entry name" value="NTR"/>
    <property type="match status" value="1"/>
</dbReference>
<dbReference type="InterPro" id="IPR054587">
    <property type="entry name" value="CO4A-B_CUB_C"/>
</dbReference>
<dbReference type="InterPro" id="IPR041425">
    <property type="entry name" value="C3/4/5_MG1"/>
</dbReference>
<dbReference type="GO" id="GO:0004867">
    <property type="term" value="F:serine-type endopeptidase inhibitor activity"/>
    <property type="evidence" value="ECO:0007669"/>
    <property type="project" value="UniProtKB-KW"/>
</dbReference>
<dbReference type="InterPro" id="IPR008993">
    <property type="entry name" value="TIMP-like_OB-fold"/>
</dbReference>
<dbReference type="Gene3D" id="6.20.50.160">
    <property type="match status" value="1"/>
</dbReference>
<dbReference type="SMART" id="SM01360">
    <property type="entry name" value="A2M"/>
    <property type="match status" value="1"/>
</dbReference>
<dbReference type="InterPro" id="IPR011626">
    <property type="entry name" value="Alpha-macroglobulin_TED"/>
</dbReference>
<accession>A0A1J1E4M7</accession>
<dbReference type="Gene3D" id="2.60.120.1540">
    <property type="match status" value="1"/>
</dbReference>
<comment type="subcellular location">
    <subcellularLocation>
        <location evidence="1">Secreted</location>
    </subcellularLocation>
</comment>
<dbReference type="Pfam" id="PF00207">
    <property type="entry name" value="A2M"/>
    <property type="match status" value="1"/>
</dbReference>
<dbReference type="Pfam" id="PF07703">
    <property type="entry name" value="A2M_BRD"/>
    <property type="match status" value="1"/>
</dbReference>
<feature type="domain" description="NTR" evidence="9">
    <location>
        <begin position="1542"/>
        <end position="1687"/>
    </location>
</feature>
<dbReference type="InterPro" id="IPR040839">
    <property type="entry name" value="MG4"/>
</dbReference>
<reference evidence="10" key="1">
    <citation type="journal article" date="2016" name="Dev. Comp. Immunol.">
        <title>Evolutionary analysis of two complement C4 genes: Ancient duplication and conservation during jawed vertebrate evolution.</title>
        <authorList>
            <person name="Nonaka M.I."/>
            <person name="Terado T."/>
            <person name="Kimura H."/>
            <person name="Nonaka M."/>
        </authorList>
    </citation>
    <scope>NUCLEOTIDE SEQUENCE</scope>
    <source>
        <tissue evidence="10">Liver</tissue>
    </source>
</reference>
<dbReference type="Pfam" id="PF01821">
    <property type="entry name" value="ANATO"/>
    <property type="match status" value="1"/>
</dbReference>
<dbReference type="InterPro" id="IPR001599">
    <property type="entry name" value="Macroglobln_a2"/>
</dbReference>
<dbReference type="CDD" id="cd00017">
    <property type="entry name" value="ANATO"/>
    <property type="match status" value="1"/>
</dbReference>
<dbReference type="SUPFAM" id="SSF48239">
    <property type="entry name" value="Terpenoid cyclases/Protein prenyltransferases"/>
    <property type="match status" value="1"/>
</dbReference>
<dbReference type="SMART" id="SM01419">
    <property type="entry name" value="Thiol-ester_cl"/>
    <property type="match status" value="1"/>
</dbReference>
<dbReference type="Gene3D" id="2.40.50.120">
    <property type="match status" value="1"/>
</dbReference>
<dbReference type="InterPro" id="IPR018081">
    <property type="entry name" value="Anaphylatoxin_comp_syst"/>
</dbReference>
<sequence>MGPLFFLLCCAVFLTPAEQSPSYLITAPNIIHAGMEETVSIQLDGAEKPFTIEVYLFDQLTSQHCSDKVVFELNAMNEYRQIKNIITRPDRIESADIWSRKVKYLSLVAENAELFPERRMVPILLSSKRGYIFIQTDKPIYTPNEVVSYRIFTLDHYMRPVEEAIKITIYNSRNMQFPSQLVQSKIGQTLRTKIPDIAKPGYWTIEVEFDGSPMSMVSTQFEVKEFVLPSFKVEVKAEVMFYLNTSDEFKFKISAWHTYGKAVEGMAYVRFGIIDQMNNRTFIRGLEQQLNIKAGDVESSLQTEMLLKKAQSSTNKTDLVGCHLYVAVTAFETSSGQMEEVEIRNIKFVSSPYVIDLTKTSGYFIPKVPFPVPVQVTYPDGSPASGVPVKLEGQQAYRTQGNGQVILPMASPANTDAFDIKVIAGDGTPGREISKATKTVRIYQSKSKSYLHINVPHRIFDPDSSFSADITAVTPTETNSGFFYYLIISKGKIREMGKVAKNKLTTLHISLSIAMVPAFRLVIYYYTNVGGSTEIVANSAWIDVKDVCEGKIEISDMHKQFWPGAKAKLSIKIEDRGDVSLGIVDTAIYILNNKNKLTASKVFEEMNSYDLGCTYGGGANSVRVFMDAGLTFISNVDKAAIRNGYSCKTDDRRMKRSLQLQGLFMEKSSQYNSSRLRKCCTDGMITIPMKHICKDRAKRVKDEECRKVFLNCCELAVQLRNAQAAPSDDLARAADDDDTDFFDDTNVQIRSSFPKSWQWNTYRNLDASEHAIEVHIPDSITTWEVQAVGIFQSKGFCVAEPKKIKVFKEFFVDLRLPYSVKRNEQLEMRAILYNYHSQNLTVKVYMKPMDNLCSAATGQEHQRTVTVQENSAYPIYFSVVPLSIGIIPITVIVYSTGDVELTDAITRKLNVLGEGILKTEDKSFSIDPRVKTSYQIYEEIPSNMVPDTKSYLYVRARGDVLGESVQNSLSPEGIDKIIQLPKGCTEQTTFRLAPTVFALNYLDKSNQWLHLKAERKDEAIEHVKAGYKRIMELRGSDGSYGAFNDNPGSIWLTAFIVKILSIARSQVDVNKDHIHQSVSYLLNNQMATGEFYDHHYVYGRLQGGIREVAMKVPTTAFVTIALHHSLPSYQLDPEKEKEVKMSIQKTVTYLSEELANIKQSYELAITAYALALVNHDSSSAHEADSKLKHMATYDQENNTRYWKADETPHGTQQASAITIETTSYALLQAIAMKELNYCKPIVKWLTEQQGYEGGFRSTQDTAVALQALSEYSIATLQRDELDLHFTFTHAARMKKRTLRIDRENALVEDDLKFPLGDNIYIEVAGIGTGTLTVLKSYQLMVEPTQTCDHFKLEVQVKGKVEYENLQDYSNYEDYDGNLQGDQALKKIDWFDLRTRRRRDVPDANKGEMIYYEVCAWHEPEPHQKQTHYGMAIVDISLLSGFQPERPDLEKLKNLADRYIDEFEFKDGRVLLYLETVTEQKQCVVFGAKQIFPIGLIQPASAILYDYYNPSLKCSIFYNAPDQSTIISKLCQHDVCECAEGPCTRKKQTFSPNMTGDARMKFACYLPIVDYAFLVNVSRISTTGNFDNYEAFITKRIKFASDESVQVNDVRHFLKQTSCPMKLQLHKSYLLMGKDGQTKDKNRKTQYVLDLDSWVEEMPVEEKCQATKTRKACDKLTQFINNLQTIGCQL</sequence>
<name>A0A1J1E4M7_TRISC</name>
<dbReference type="InterPro" id="IPR018933">
    <property type="entry name" value="Netrin_module_non-TIMP"/>
</dbReference>
<dbReference type="InterPro" id="IPR002890">
    <property type="entry name" value="MG2"/>
</dbReference>
<evidence type="ECO:0000256" key="3">
    <source>
        <dbReference type="ARBA" id="ARBA00022525"/>
    </source>
</evidence>
<protein>
    <submittedName>
        <fullName evidence="10">Complement C4 isoform-C</fullName>
    </submittedName>
</protein>
<feature type="signal peptide" evidence="7">
    <location>
        <begin position="1"/>
        <end position="19"/>
    </location>
</feature>
<dbReference type="EMBL" id="LC131146">
    <property type="protein sequence ID" value="BAV92795.1"/>
    <property type="molecule type" value="mRNA"/>
</dbReference>
<dbReference type="InterPro" id="IPR009048">
    <property type="entry name" value="A-macroglobulin_rcpt-bd"/>
</dbReference>
<evidence type="ECO:0000256" key="6">
    <source>
        <dbReference type="ARBA" id="ARBA00023157"/>
    </source>
</evidence>
<dbReference type="CDD" id="cd02896">
    <property type="entry name" value="complement_C3_C4_C5"/>
    <property type="match status" value="1"/>
</dbReference>
<dbReference type="Pfam" id="PF17791">
    <property type="entry name" value="MG3"/>
    <property type="match status" value="1"/>
</dbReference>
<dbReference type="SMART" id="SM00643">
    <property type="entry name" value="C345C"/>
    <property type="match status" value="1"/>
</dbReference>
<dbReference type="FunFam" id="2.60.40.1940:FF:000001">
    <property type="entry name" value="Complement component C3"/>
    <property type="match status" value="1"/>
</dbReference>
<dbReference type="SUPFAM" id="SSF47686">
    <property type="entry name" value="Anaphylotoxins (complement system)"/>
    <property type="match status" value="1"/>
</dbReference>
<keyword evidence="3" id="KW-0964">Secreted</keyword>
<proteinExistence type="evidence at transcript level"/>
<dbReference type="Pfam" id="PF01835">
    <property type="entry name" value="MG2"/>
    <property type="match status" value="1"/>
</dbReference>
<dbReference type="Gene3D" id="2.60.40.690">
    <property type="entry name" value="Alpha-macroglobulin, receptor-binding domain"/>
    <property type="match status" value="1"/>
</dbReference>
<organism evidence="10">
    <name type="scientific">Triakis scyllium</name>
    <name type="common">Banded houndshark</name>
    <name type="synonym">Hemigaleus pingi</name>
    <dbReference type="NCBI Taxonomy" id="30494"/>
    <lineage>
        <taxon>Eukaryota</taxon>
        <taxon>Metazoa</taxon>
        <taxon>Chordata</taxon>
        <taxon>Craniata</taxon>
        <taxon>Vertebrata</taxon>
        <taxon>Chondrichthyes</taxon>
        <taxon>Elasmobranchii</taxon>
        <taxon>Galeomorphii</taxon>
        <taxon>Galeoidea</taxon>
        <taxon>Carcharhiniformes</taxon>
        <taxon>Triakidae</taxon>
        <taxon>Triakis</taxon>
    </lineage>
</organism>
<dbReference type="Gene3D" id="2.60.40.1930">
    <property type="match status" value="3"/>
</dbReference>
<feature type="chain" id="PRO_5012723811" evidence="7">
    <location>
        <begin position="20"/>
        <end position="1689"/>
    </location>
</feature>
<dbReference type="InterPro" id="IPR014756">
    <property type="entry name" value="Ig_E-set"/>
</dbReference>
<dbReference type="FunFam" id="2.40.50.120:FF:000013">
    <property type="entry name" value="Complement C3"/>
    <property type="match status" value="1"/>
</dbReference>
<dbReference type="PANTHER" id="PTHR11412:SF86">
    <property type="entry name" value="COMPLEMENT C4-A-RELATED"/>
    <property type="match status" value="1"/>
</dbReference>
<evidence type="ECO:0000256" key="1">
    <source>
        <dbReference type="ARBA" id="ARBA00004613"/>
    </source>
</evidence>
<keyword evidence="4" id="KW-0646">Protease inhibitor</keyword>
<evidence type="ECO:0000256" key="5">
    <source>
        <dbReference type="ARBA" id="ARBA00022900"/>
    </source>
</evidence>
<feature type="domain" description="Anaphylatoxin-like" evidence="8">
    <location>
        <begin position="679"/>
        <end position="713"/>
    </location>
</feature>
<evidence type="ECO:0000313" key="10">
    <source>
        <dbReference type="EMBL" id="BAV92795.1"/>
    </source>
</evidence>
<comment type="similarity">
    <text evidence="2">Belongs to the protease inhibitor I39 (alpha-2-macroglobulin) family.</text>
</comment>
<dbReference type="Gene3D" id="1.50.10.20">
    <property type="match status" value="1"/>
</dbReference>
<dbReference type="Gene3D" id="2.20.130.20">
    <property type="match status" value="1"/>
</dbReference>
<gene>
    <name evidence="10" type="primary">C4C</name>
</gene>
<dbReference type="InterPro" id="IPR001134">
    <property type="entry name" value="Netrin_domain"/>
</dbReference>
<dbReference type="InterPro" id="IPR000020">
    <property type="entry name" value="Anaphylatoxin/fibulin"/>
</dbReference>
<dbReference type="SMART" id="SM01359">
    <property type="entry name" value="A2M_N_2"/>
    <property type="match status" value="1"/>
</dbReference>
<dbReference type="Gene3D" id="2.60.40.1940">
    <property type="match status" value="1"/>
</dbReference>
<evidence type="ECO:0000256" key="4">
    <source>
        <dbReference type="ARBA" id="ARBA00022690"/>
    </source>
</evidence>
<dbReference type="Pfam" id="PF07678">
    <property type="entry name" value="TED_complement"/>
    <property type="match status" value="1"/>
</dbReference>
<dbReference type="InterPro" id="IPR047565">
    <property type="entry name" value="Alpha-macroglob_thiol-ester_cl"/>
</dbReference>
<evidence type="ECO:0000256" key="7">
    <source>
        <dbReference type="SAM" id="SignalP"/>
    </source>
</evidence>
<dbReference type="FunFam" id="2.60.40.10:FF:000155">
    <property type="entry name" value="complement C3 isoform X1"/>
    <property type="match status" value="1"/>
</dbReference>
<dbReference type="SMART" id="SM01361">
    <property type="entry name" value="A2M_recep"/>
    <property type="match status" value="1"/>
</dbReference>
<evidence type="ECO:0000259" key="9">
    <source>
        <dbReference type="PROSITE" id="PS50189"/>
    </source>
</evidence>
<dbReference type="InterPro" id="IPR011625">
    <property type="entry name" value="A2M_N_BRD"/>
</dbReference>
<dbReference type="Pfam" id="PF17789">
    <property type="entry name" value="MG4"/>
    <property type="match status" value="1"/>
</dbReference>
<dbReference type="InterPro" id="IPR050473">
    <property type="entry name" value="A2M/Complement_sys"/>
</dbReference>
<dbReference type="GO" id="GO:0006956">
    <property type="term" value="P:complement activation"/>
    <property type="evidence" value="ECO:0007669"/>
    <property type="project" value="TreeGrafter"/>
</dbReference>
<dbReference type="PANTHER" id="PTHR11412">
    <property type="entry name" value="MACROGLOBULIN / COMPLEMENT"/>
    <property type="match status" value="1"/>
</dbReference>
<dbReference type="SUPFAM" id="SSF50242">
    <property type="entry name" value="TIMP-like"/>
    <property type="match status" value="1"/>
</dbReference>
<dbReference type="InterPro" id="IPR013783">
    <property type="entry name" value="Ig-like_fold"/>
</dbReference>
<dbReference type="Pfam" id="PF17790">
    <property type="entry name" value="MG1"/>
    <property type="match status" value="1"/>
</dbReference>
<dbReference type="PROSITE" id="PS50189">
    <property type="entry name" value="NTR"/>
    <property type="match status" value="1"/>
</dbReference>
<dbReference type="Pfam" id="PF22661">
    <property type="entry name" value="CO4A-B_CUB_C"/>
    <property type="match status" value="1"/>
</dbReference>
<dbReference type="Gene3D" id="1.20.91.20">
    <property type="entry name" value="Anaphylotoxins (complement system)"/>
    <property type="match status" value="1"/>
</dbReference>
<dbReference type="InterPro" id="IPR036595">
    <property type="entry name" value="A-macroglobulin_rcpt-bd_sf"/>
</dbReference>
<dbReference type="SMART" id="SM00104">
    <property type="entry name" value="ANATO"/>
    <property type="match status" value="1"/>
</dbReference>
<dbReference type="PROSITE" id="PS01178">
    <property type="entry name" value="ANAPHYLATOXIN_2"/>
    <property type="match status" value="1"/>
</dbReference>
<keyword evidence="7" id="KW-0732">Signal</keyword>
<keyword evidence="5" id="KW-0722">Serine protease inhibitor</keyword>
<dbReference type="Gene3D" id="2.60.40.10">
    <property type="entry name" value="Immunoglobulins"/>
    <property type="match status" value="2"/>
</dbReference>
<dbReference type="FunFam" id="6.20.50.160:FF:000001">
    <property type="entry name" value="Complement component 4"/>
    <property type="match status" value="1"/>
</dbReference>
<evidence type="ECO:0000259" key="8">
    <source>
        <dbReference type="PROSITE" id="PS01178"/>
    </source>
</evidence>
<evidence type="ECO:0000256" key="2">
    <source>
        <dbReference type="ARBA" id="ARBA00010952"/>
    </source>
</evidence>
<dbReference type="InterPro" id="IPR008930">
    <property type="entry name" value="Terpenoid_cyclase/PrenylTrfase"/>
</dbReference>
<dbReference type="Pfam" id="PF07677">
    <property type="entry name" value="A2M_recep"/>
    <property type="match status" value="1"/>
</dbReference>
<dbReference type="GO" id="GO:0005615">
    <property type="term" value="C:extracellular space"/>
    <property type="evidence" value="ECO:0007669"/>
    <property type="project" value="InterPro"/>
</dbReference>
<dbReference type="SUPFAM" id="SSF49410">
    <property type="entry name" value="Alpha-macroglobulin receptor domain"/>
    <property type="match status" value="1"/>
</dbReference>